<keyword evidence="4" id="KW-0378">Hydrolase</keyword>
<dbReference type="InterPro" id="IPR013551">
    <property type="entry name" value="YicC-like_C"/>
</dbReference>
<gene>
    <name evidence="8" type="ORF">H8D24_02165</name>
</gene>
<sequence>MIQSMTAFARKDIQAEWGSLAWEIRAVNHRYLELFLRLPEDLRAIENKVRELGRKKLGRGKVECGLRYAPANHAASGVEVNEELAKQVADAAKRVAHHMDNAARIDPMEILSWPGVIQSEDIDSSLVQQQALDLFSKTVNELIETRQREGERLQDMIQQRCDAMRPLVEQAKVEMPKVMESVRQKLRERLEEFLEQADETRLEQEMALQAQKLDIDEEMDRLTTHLDEVERILKKGGAVGRRLDFLMQELHREANTLGSKSAHIETTRISVEMKVLIEQMREQVQNIE</sequence>
<evidence type="ECO:0000256" key="4">
    <source>
        <dbReference type="ARBA" id="ARBA00022801"/>
    </source>
</evidence>
<comment type="cofactor">
    <cofactor evidence="1">
        <name>a divalent metal cation</name>
        <dbReference type="ChEBI" id="CHEBI:60240"/>
    </cofactor>
</comment>
<evidence type="ECO:0000256" key="3">
    <source>
        <dbReference type="ARBA" id="ARBA00022759"/>
    </source>
</evidence>
<evidence type="ECO:0000256" key="1">
    <source>
        <dbReference type="ARBA" id="ARBA00001968"/>
    </source>
</evidence>
<dbReference type="InterPro" id="IPR005229">
    <property type="entry name" value="YicC/YloC-like"/>
</dbReference>
<dbReference type="GO" id="GO:0016787">
    <property type="term" value="F:hydrolase activity"/>
    <property type="evidence" value="ECO:0007669"/>
    <property type="project" value="UniProtKB-KW"/>
</dbReference>
<evidence type="ECO:0000259" key="6">
    <source>
        <dbReference type="Pfam" id="PF03755"/>
    </source>
</evidence>
<name>A0A8J6P9E3_9GAMM</name>
<protein>
    <submittedName>
        <fullName evidence="8">YicC family protein</fullName>
    </submittedName>
</protein>
<comment type="caution">
    <text evidence="8">The sequence shown here is derived from an EMBL/GenBank/DDBJ whole genome shotgun (WGS) entry which is preliminary data.</text>
</comment>
<evidence type="ECO:0000256" key="5">
    <source>
        <dbReference type="ARBA" id="ARBA00035648"/>
    </source>
</evidence>
<dbReference type="GO" id="GO:0004521">
    <property type="term" value="F:RNA endonuclease activity"/>
    <property type="evidence" value="ECO:0007669"/>
    <property type="project" value="InterPro"/>
</dbReference>
<keyword evidence="2" id="KW-0540">Nuclease</keyword>
<accession>A0A8J6P9E3</accession>
<comment type="similarity">
    <text evidence="5">Belongs to the YicC/YloC family.</text>
</comment>
<dbReference type="PANTHER" id="PTHR30636">
    <property type="entry name" value="UPF0701 PROTEIN YICC"/>
    <property type="match status" value="1"/>
</dbReference>
<dbReference type="NCBIfam" id="TIGR00255">
    <property type="entry name" value="YicC/YloC family endoribonuclease"/>
    <property type="match status" value="1"/>
</dbReference>
<evidence type="ECO:0000313" key="8">
    <source>
        <dbReference type="EMBL" id="MBC8519202.1"/>
    </source>
</evidence>
<organism evidence="8 9">
    <name type="scientific">Candidatus Thiopontia autotrophica</name>
    <dbReference type="NCBI Taxonomy" id="2841688"/>
    <lineage>
        <taxon>Bacteria</taxon>
        <taxon>Pseudomonadati</taxon>
        <taxon>Pseudomonadota</taxon>
        <taxon>Gammaproteobacteria</taxon>
        <taxon>Candidatus Thiopontia</taxon>
    </lineage>
</organism>
<dbReference type="PANTHER" id="PTHR30636:SF3">
    <property type="entry name" value="UPF0701 PROTEIN YICC"/>
    <property type="match status" value="1"/>
</dbReference>
<evidence type="ECO:0000259" key="7">
    <source>
        <dbReference type="Pfam" id="PF08340"/>
    </source>
</evidence>
<evidence type="ECO:0000313" key="9">
    <source>
        <dbReference type="Proteomes" id="UP000654401"/>
    </source>
</evidence>
<dbReference type="Pfam" id="PF08340">
    <property type="entry name" value="YicC-like_C"/>
    <property type="match status" value="1"/>
</dbReference>
<dbReference type="Proteomes" id="UP000654401">
    <property type="component" value="Unassembled WGS sequence"/>
</dbReference>
<dbReference type="AlphaFoldDB" id="A0A8J6P9E3"/>
<feature type="domain" description="Endoribonuclease YicC-like C-terminal" evidence="7">
    <location>
        <begin position="174"/>
        <end position="288"/>
    </location>
</feature>
<dbReference type="InterPro" id="IPR013527">
    <property type="entry name" value="YicC-like_N"/>
</dbReference>
<dbReference type="EMBL" id="JACNFK010000017">
    <property type="protein sequence ID" value="MBC8519202.1"/>
    <property type="molecule type" value="Genomic_DNA"/>
</dbReference>
<dbReference type="Pfam" id="PF03755">
    <property type="entry name" value="YicC-like_N"/>
    <property type="match status" value="1"/>
</dbReference>
<keyword evidence="3" id="KW-0255">Endonuclease</keyword>
<evidence type="ECO:0000256" key="2">
    <source>
        <dbReference type="ARBA" id="ARBA00022722"/>
    </source>
</evidence>
<proteinExistence type="inferred from homology"/>
<feature type="domain" description="Endoribonuclease YicC-like N-terminal" evidence="6">
    <location>
        <begin position="2"/>
        <end position="154"/>
    </location>
</feature>
<reference evidence="8 9" key="1">
    <citation type="submission" date="2020-08" db="EMBL/GenBank/DDBJ databases">
        <title>Bridging the membrane lipid divide: bacteria of the FCB group superphylum have the potential to synthesize archaeal ether lipids.</title>
        <authorList>
            <person name="Villanueva L."/>
            <person name="Von Meijenfeldt F.A.B."/>
            <person name="Westbye A.B."/>
            <person name="Yadav S."/>
            <person name="Hopmans E.C."/>
            <person name="Dutilh B.E."/>
            <person name="Sinninghe Damste J.S."/>
        </authorList>
    </citation>
    <scope>NUCLEOTIDE SEQUENCE [LARGE SCALE GENOMIC DNA]</scope>
    <source>
        <strain evidence="8">NIOZ-UU100</strain>
    </source>
</reference>